<dbReference type="SUPFAM" id="SSF47616">
    <property type="entry name" value="GST C-terminal domain-like"/>
    <property type="match status" value="1"/>
</dbReference>
<dbReference type="SUPFAM" id="SSF103473">
    <property type="entry name" value="MFS general substrate transporter"/>
    <property type="match status" value="1"/>
</dbReference>
<reference evidence="9 10" key="1">
    <citation type="submission" date="2016-02" db="EMBL/GenBank/DDBJ databases">
        <title>Genome analysis of coral dinoflagellate symbionts highlights evolutionary adaptations to a symbiotic lifestyle.</title>
        <authorList>
            <person name="Aranda M."/>
            <person name="Li Y."/>
            <person name="Liew Y.J."/>
            <person name="Baumgarten S."/>
            <person name="Simakov O."/>
            <person name="Wilson M."/>
            <person name="Piel J."/>
            <person name="Ashoor H."/>
            <person name="Bougouffa S."/>
            <person name="Bajic V.B."/>
            <person name="Ryu T."/>
            <person name="Ravasi T."/>
            <person name="Bayer T."/>
            <person name="Micklem G."/>
            <person name="Kim H."/>
            <person name="Bhak J."/>
            <person name="Lajeunesse T.C."/>
            <person name="Voolstra C.R."/>
        </authorList>
    </citation>
    <scope>NUCLEOTIDE SEQUENCE [LARGE SCALE GENOMIC DNA]</scope>
    <source>
        <strain evidence="9 10">CCMP2467</strain>
    </source>
</reference>
<feature type="region of interest" description="Disordered" evidence="7">
    <location>
        <begin position="55"/>
        <end position="126"/>
    </location>
</feature>
<feature type="transmembrane region" description="Helical" evidence="8">
    <location>
        <begin position="424"/>
        <end position="444"/>
    </location>
</feature>
<dbReference type="InterPro" id="IPR036249">
    <property type="entry name" value="Thioredoxin-like_sf"/>
</dbReference>
<feature type="transmembrane region" description="Helical" evidence="8">
    <location>
        <begin position="608"/>
        <end position="629"/>
    </location>
</feature>
<dbReference type="PANTHER" id="PTHR31585">
    <property type="entry name" value="FOLATE-BIOPTERIN TRANSPORTER 1, CHLOROPLASTIC"/>
    <property type="match status" value="1"/>
</dbReference>
<evidence type="ECO:0000256" key="6">
    <source>
        <dbReference type="ARBA" id="ARBA00023136"/>
    </source>
</evidence>
<dbReference type="Gene3D" id="1.20.1050.10">
    <property type="match status" value="1"/>
</dbReference>
<accession>A0A1Q9CXF0</accession>
<feature type="transmembrane region" description="Helical" evidence="8">
    <location>
        <begin position="179"/>
        <end position="202"/>
    </location>
</feature>
<dbReference type="Gene3D" id="3.40.30.10">
    <property type="entry name" value="Glutaredoxin"/>
    <property type="match status" value="1"/>
</dbReference>
<keyword evidence="4 8" id="KW-0812">Transmembrane</keyword>
<feature type="transmembrane region" description="Helical" evidence="8">
    <location>
        <begin position="566"/>
        <end position="588"/>
    </location>
</feature>
<evidence type="ECO:0000256" key="8">
    <source>
        <dbReference type="SAM" id="Phobius"/>
    </source>
</evidence>
<gene>
    <name evidence="9" type="primary">PTGES2</name>
    <name evidence="9" type="ORF">AK812_SmicGene31150</name>
</gene>
<feature type="transmembrane region" description="Helical" evidence="8">
    <location>
        <begin position="384"/>
        <end position="404"/>
    </location>
</feature>
<comment type="subcellular location">
    <subcellularLocation>
        <location evidence="1">Membrane</location>
        <topology evidence="1">Multi-pass membrane protein</topology>
    </subcellularLocation>
</comment>
<dbReference type="AlphaFoldDB" id="A0A1Q9CXF0"/>
<evidence type="ECO:0000256" key="1">
    <source>
        <dbReference type="ARBA" id="ARBA00004141"/>
    </source>
</evidence>
<dbReference type="PANTHER" id="PTHR31585:SF5">
    <property type="entry name" value="RNA-BINDING S4 DOMAIN-CONTAINING PROTEIN"/>
    <property type="match status" value="1"/>
</dbReference>
<name>A0A1Q9CXF0_SYMMI</name>
<protein>
    <submittedName>
        <fullName evidence="9">Prostaglandin E synthase 2</fullName>
    </submittedName>
</protein>
<evidence type="ECO:0000313" key="10">
    <source>
        <dbReference type="Proteomes" id="UP000186817"/>
    </source>
</evidence>
<evidence type="ECO:0000256" key="5">
    <source>
        <dbReference type="ARBA" id="ARBA00022989"/>
    </source>
</evidence>
<sequence>MSSLSKIVHAIVVLHEGEVRGSARLESSRWQACRQPCGFLRKLNGLRHAQKDSFRTEDMRVSIQPDGEESATSRSQRTSNLEHTGSSLRKSTSYLSQGTTLAAGTDDESISVDSSTDQSSAESDDWEPACEEEELEVISIWTWQTIGLPVSGFLIAFLNAIASGVVYGFFLGYMGLDSYVMASVAALMKLPEVFLFPLGMINDCFPIFGYNRKPYLLVCWCICGGALLVMSLRHLPAPYYCQYPDGSYDWSSPPCNPDIHSHKSWYIFPLFVLIAGLQIGSTAGEGLILQYSRREPAARRGHIKAEMTMVCTAGALTSSLVIGFLLNGKAYLGTFDWGLSFSGLMALCLVMVIIVIPVSWFCVHEPPKTTHPALRGHAKSSWRLVKKNALSSILIFAFVVQFLVGTVTTASPMVQSQWAGVKVLQQQLCGTGGMFVMMVATWTYKEYFLQTSWRKAIFMAILTVSVLDAVASFLTIFGVVRNQYFYLGEAIVGNVPKAALALVGNLIIIELAEPGREGMCYGLIATLQHSSLPLATVVSNQIYGLFRPNLSELENYMADTPQFRSTVAWSYVLSYAMSLMSLFFLPLIPKQKDDAQRRKEEWSSSPTVATLVLGIPALCLVYAITVLLLTSQPQTACMHWLGGPGHAGRAAPPAASASLQESMRPPSASQSLRVAAGLLAGAAFFASHKSRRTVRAVLPDGTNEEGEDVAPIDIKLEDLKDVVLFQSEYSPPCVKLRTMFKHYRLPFRTINGKHPTSDYKKIPVLVMNPASDDRQINDSHIIMKRMVPWLTGKEMTDEEVMWEKRITYEFQPAFEVELVGNDRDLALLWTRATGYIGGWQRGLLGILSPLLKFAIEALFRSRYSNMELPSSKFGASFRAALKDRPFFHGEEPGPIDLSLYGTYVAFAECSTAARFLQGSGLEEWHDRMTKLQIDSVQKPKVYSMG</sequence>
<evidence type="ECO:0000256" key="4">
    <source>
        <dbReference type="ARBA" id="ARBA00022692"/>
    </source>
</evidence>
<evidence type="ECO:0000256" key="3">
    <source>
        <dbReference type="ARBA" id="ARBA00022448"/>
    </source>
</evidence>
<feature type="transmembrane region" description="Helical" evidence="8">
    <location>
        <begin position="309"/>
        <end position="327"/>
    </location>
</feature>
<keyword evidence="5 8" id="KW-1133">Transmembrane helix</keyword>
<feature type="compositionally biased region" description="Polar residues" evidence="7">
    <location>
        <begin position="70"/>
        <end position="102"/>
    </location>
</feature>
<dbReference type="InterPro" id="IPR036259">
    <property type="entry name" value="MFS_trans_sf"/>
</dbReference>
<organism evidence="9 10">
    <name type="scientific">Symbiodinium microadriaticum</name>
    <name type="common">Dinoflagellate</name>
    <name type="synonym">Zooxanthella microadriatica</name>
    <dbReference type="NCBI Taxonomy" id="2951"/>
    <lineage>
        <taxon>Eukaryota</taxon>
        <taxon>Sar</taxon>
        <taxon>Alveolata</taxon>
        <taxon>Dinophyceae</taxon>
        <taxon>Suessiales</taxon>
        <taxon>Symbiodiniaceae</taxon>
        <taxon>Symbiodinium</taxon>
    </lineage>
</organism>
<dbReference type="EMBL" id="LSRX01000852">
    <property type="protein sequence ID" value="OLP87604.1"/>
    <property type="molecule type" value="Genomic_DNA"/>
</dbReference>
<evidence type="ECO:0000256" key="7">
    <source>
        <dbReference type="SAM" id="MobiDB-lite"/>
    </source>
</evidence>
<feature type="compositionally biased region" description="Low complexity" evidence="7">
    <location>
        <begin position="111"/>
        <end position="121"/>
    </location>
</feature>
<keyword evidence="3" id="KW-0813">Transport</keyword>
<dbReference type="Gene3D" id="1.20.1250.20">
    <property type="entry name" value="MFS general substrate transporter like domains"/>
    <property type="match status" value="1"/>
</dbReference>
<feature type="transmembrane region" description="Helical" evidence="8">
    <location>
        <begin position="214"/>
        <end position="232"/>
    </location>
</feature>
<keyword evidence="10" id="KW-1185">Reference proteome</keyword>
<comment type="similarity">
    <text evidence="2">Belongs to the major facilitator superfamily. Folate-biopterin transporter (TC 2.A.71) family.</text>
</comment>
<dbReference type="Pfam" id="PF03092">
    <property type="entry name" value="BT1"/>
    <property type="match status" value="1"/>
</dbReference>
<dbReference type="InterPro" id="IPR036282">
    <property type="entry name" value="Glutathione-S-Trfase_C_sf"/>
</dbReference>
<dbReference type="InterPro" id="IPR039309">
    <property type="entry name" value="BT1"/>
</dbReference>
<dbReference type="OrthoDB" id="423541at2759"/>
<feature type="transmembrane region" description="Helical" evidence="8">
    <location>
        <begin position="266"/>
        <end position="288"/>
    </location>
</feature>
<dbReference type="Proteomes" id="UP000186817">
    <property type="component" value="Unassembled WGS sequence"/>
</dbReference>
<evidence type="ECO:0000313" key="9">
    <source>
        <dbReference type="EMBL" id="OLP87604.1"/>
    </source>
</evidence>
<feature type="transmembrane region" description="Helical" evidence="8">
    <location>
        <begin position="153"/>
        <end position="173"/>
    </location>
</feature>
<dbReference type="SUPFAM" id="SSF52833">
    <property type="entry name" value="Thioredoxin-like"/>
    <property type="match status" value="1"/>
</dbReference>
<evidence type="ECO:0000256" key="2">
    <source>
        <dbReference type="ARBA" id="ARBA00007015"/>
    </source>
</evidence>
<feature type="transmembrane region" description="Helical" evidence="8">
    <location>
        <begin position="339"/>
        <end position="363"/>
    </location>
</feature>
<proteinExistence type="inferred from homology"/>
<keyword evidence="6 8" id="KW-0472">Membrane</keyword>
<comment type="caution">
    <text evidence="9">The sequence shown here is derived from an EMBL/GenBank/DDBJ whole genome shotgun (WGS) entry which is preliminary data.</text>
</comment>
<dbReference type="GO" id="GO:0016020">
    <property type="term" value="C:membrane"/>
    <property type="evidence" value="ECO:0007669"/>
    <property type="project" value="UniProtKB-SubCell"/>
</dbReference>
<feature type="transmembrane region" description="Helical" evidence="8">
    <location>
        <begin position="456"/>
        <end position="478"/>
    </location>
</feature>